<feature type="compositionally biased region" description="Polar residues" evidence="3">
    <location>
        <begin position="14"/>
        <end position="26"/>
    </location>
</feature>
<dbReference type="PROSITE" id="PS50102">
    <property type="entry name" value="RRM"/>
    <property type="match status" value="1"/>
</dbReference>
<dbReference type="Proteomes" id="UP001497457">
    <property type="component" value="Chromosome 7b"/>
</dbReference>
<evidence type="ECO:0000256" key="3">
    <source>
        <dbReference type="SAM" id="MobiDB-lite"/>
    </source>
</evidence>
<dbReference type="EMBL" id="OZ075117">
    <property type="protein sequence ID" value="CAL5082357.1"/>
    <property type="molecule type" value="Genomic_DNA"/>
</dbReference>
<dbReference type="PANTHER" id="PTHR10352">
    <property type="entry name" value="EUKARYOTIC TRANSLATION INITIATION FACTOR 3 SUBUNIT G"/>
    <property type="match status" value="1"/>
</dbReference>
<name>A0ABC9FU64_9POAL</name>
<accession>A0ABC9FU64</accession>
<reference evidence="5" key="1">
    <citation type="submission" date="2024-10" db="EMBL/GenBank/DDBJ databases">
        <authorList>
            <person name="Ryan C."/>
        </authorList>
    </citation>
    <scope>NUCLEOTIDE SEQUENCE [LARGE SCALE GENOMIC DNA]</scope>
</reference>
<keyword evidence="1 2" id="KW-0694">RNA-binding</keyword>
<feature type="domain" description="RRM" evidence="4">
    <location>
        <begin position="175"/>
        <end position="252"/>
    </location>
</feature>
<sequence>MSAAGRRKGGGISKLNSAKTARSNKTSTKRSALRVSGGGNRRLAVPQFYRLLKFMRFFDPQETPFLRLRKGKRGRKEDSELESKEEECATKCFWRDQDAKLCTICGDDKENHLELTCPYNYLCPDAYVPCKARLALWGNYTTTLRYKCSRHKEEEQREPPMHDETNIRRLGFLKCLVRVNNLPEWFATEKLIELFSQFGPLRMWYVATRSTGACKGYGCVVFQDHGHAEEAVEALNCWDFCDHKLRVDWAYPCLNC</sequence>
<keyword evidence="6" id="KW-1185">Reference proteome</keyword>
<evidence type="ECO:0000313" key="5">
    <source>
        <dbReference type="EMBL" id="CAL5082357.1"/>
    </source>
</evidence>
<dbReference type="SUPFAM" id="SSF54928">
    <property type="entry name" value="RNA-binding domain, RBD"/>
    <property type="match status" value="1"/>
</dbReference>
<feature type="region of interest" description="Disordered" evidence="3">
    <location>
        <begin position="1"/>
        <end position="36"/>
    </location>
</feature>
<dbReference type="InterPro" id="IPR012677">
    <property type="entry name" value="Nucleotide-bd_a/b_plait_sf"/>
</dbReference>
<organism evidence="5 6">
    <name type="scientific">Urochloa decumbens</name>
    <dbReference type="NCBI Taxonomy" id="240449"/>
    <lineage>
        <taxon>Eukaryota</taxon>
        <taxon>Viridiplantae</taxon>
        <taxon>Streptophyta</taxon>
        <taxon>Embryophyta</taxon>
        <taxon>Tracheophyta</taxon>
        <taxon>Spermatophyta</taxon>
        <taxon>Magnoliopsida</taxon>
        <taxon>Liliopsida</taxon>
        <taxon>Poales</taxon>
        <taxon>Poaceae</taxon>
        <taxon>PACMAD clade</taxon>
        <taxon>Panicoideae</taxon>
        <taxon>Panicodae</taxon>
        <taxon>Paniceae</taxon>
        <taxon>Melinidinae</taxon>
        <taxon>Urochloa</taxon>
    </lineage>
</organism>
<proteinExistence type="predicted"/>
<dbReference type="AlphaFoldDB" id="A0ABC9FU64"/>
<evidence type="ECO:0000313" key="6">
    <source>
        <dbReference type="Proteomes" id="UP001497457"/>
    </source>
</evidence>
<evidence type="ECO:0000256" key="2">
    <source>
        <dbReference type="PROSITE-ProRule" id="PRU00176"/>
    </source>
</evidence>
<dbReference type="GO" id="GO:0003723">
    <property type="term" value="F:RNA binding"/>
    <property type="evidence" value="ECO:0007669"/>
    <property type="project" value="UniProtKB-UniRule"/>
</dbReference>
<evidence type="ECO:0000259" key="4">
    <source>
        <dbReference type="PROSITE" id="PS50102"/>
    </source>
</evidence>
<dbReference type="Gene3D" id="3.30.70.330">
    <property type="match status" value="1"/>
</dbReference>
<dbReference type="InterPro" id="IPR000504">
    <property type="entry name" value="RRM_dom"/>
</dbReference>
<evidence type="ECO:0000256" key="1">
    <source>
        <dbReference type="ARBA" id="ARBA00022884"/>
    </source>
</evidence>
<protein>
    <recommendedName>
        <fullName evidence="4">RRM domain-containing protein</fullName>
    </recommendedName>
</protein>
<dbReference type="InterPro" id="IPR035979">
    <property type="entry name" value="RBD_domain_sf"/>
</dbReference>
<dbReference type="Pfam" id="PF00076">
    <property type="entry name" value="RRM_1"/>
    <property type="match status" value="1"/>
</dbReference>
<dbReference type="SMART" id="SM00360">
    <property type="entry name" value="RRM"/>
    <property type="match status" value="1"/>
</dbReference>
<gene>
    <name evidence="5" type="ORF">URODEC1_LOCUS109252</name>
</gene>
<dbReference type="CDD" id="cd00590">
    <property type="entry name" value="RRM_SF"/>
    <property type="match status" value="1"/>
</dbReference>